<dbReference type="Proteomes" id="UP001569414">
    <property type="component" value="Unassembled WGS sequence"/>
</dbReference>
<keyword evidence="1" id="KW-1133">Transmembrane helix</keyword>
<evidence type="ECO:0000313" key="2">
    <source>
        <dbReference type="EMBL" id="MFA0790565.1"/>
    </source>
</evidence>
<protein>
    <submittedName>
        <fullName evidence="2">DUF2254 domain-containing protein</fullName>
    </submittedName>
</protein>
<organism evidence="2 3">
    <name type="scientific">Microbulbifer echini</name>
    <dbReference type="NCBI Taxonomy" id="1529067"/>
    <lineage>
        <taxon>Bacteria</taxon>
        <taxon>Pseudomonadati</taxon>
        <taxon>Pseudomonadota</taxon>
        <taxon>Gammaproteobacteria</taxon>
        <taxon>Cellvibrionales</taxon>
        <taxon>Microbulbiferaceae</taxon>
        <taxon>Microbulbifer</taxon>
    </lineage>
</organism>
<feature type="transmembrane region" description="Helical" evidence="1">
    <location>
        <begin position="70"/>
        <end position="95"/>
    </location>
</feature>
<dbReference type="InterPro" id="IPR018723">
    <property type="entry name" value="DUF2254_membrane"/>
</dbReference>
<name>A0ABV4NMK2_9GAMM</name>
<feature type="transmembrane region" description="Helical" evidence="1">
    <location>
        <begin position="115"/>
        <end position="134"/>
    </location>
</feature>
<accession>A0ABV4NMK2</accession>
<reference evidence="2 3" key="1">
    <citation type="submission" date="2024-08" db="EMBL/GenBank/DDBJ databases">
        <authorList>
            <person name="Ishaq N."/>
        </authorList>
    </citation>
    <scope>NUCLEOTIDE SEQUENCE [LARGE SCALE GENOMIC DNA]</scope>
    <source>
        <strain evidence="2 3">JCM 30400</strain>
    </source>
</reference>
<feature type="transmembrane region" description="Helical" evidence="1">
    <location>
        <begin position="146"/>
        <end position="166"/>
    </location>
</feature>
<dbReference type="EMBL" id="JBGMEL010000007">
    <property type="protein sequence ID" value="MFA0790565.1"/>
    <property type="molecule type" value="Genomic_DNA"/>
</dbReference>
<sequence length="441" mass="48648">MKKHLLHLYEKLRTSFWSVPLVMILSSLLLAYLMRQLDAILSALPLFETGRIATLDWLHMRDTNSARALLSVIAGSTITVAGTVFSITVVALTLASNQFGPHLVRNFIRDRSTQGSLGIFLSTYVYALVTMRGIEGTAEGANSYGFAIQVALLLTLISVGYLVYFIHNVAQSIQVDNIAHQINLEFHQAIDREYPSSAESSGEHFDTERLELGAGSTKVPTPRGGYVQIIDREKIIAVAEKYNCCVRINCHPGSYVHGWSQIGKIYQGGNPQAIIPQVQAALQIGALPTAEQDVVFSMRQLSQIAVRALSPGINDPYTAYSCVDRLIEGLGTVLQRPEPPNCYTGSAGNLRLVSCKLEFAQLLDASLDEIVESGRANGVFIRHLLNALKHLAEVCQREKDKVALFNYLERLADDIKTFIKSETDSIQIREIISDIQKNLTG</sequence>
<comment type="caution">
    <text evidence="2">The sequence shown here is derived from an EMBL/GenBank/DDBJ whole genome shotgun (WGS) entry which is preliminary data.</text>
</comment>
<proteinExistence type="predicted"/>
<dbReference type="Pfam" id="PF10011">
    <property type="entry name" value="DUF2254"/>
    <property type="match status" value="1"/>
</dbReference>
<keyword evidence="1" id="KW-0812">Transmembrane</keyword>
<dbReference type="RefSeq" id="WP_299588587.1">
    <property type="nucleotide sequence ID" value="NZ_JBGMEL010000007.1"/>
</dbReference>
<keyword evidence="1" id="KW-0472">Membrane</keyword>
<keyword evidence="3" id="KW-1185">Reference proteome</keyword>
<gene>
    <name evidence="2" type="ORF">ACCI51_08390</name>
</gene>
<evidence type="ECO:0000313" key="3">
    <source>
        <dbReference type="Proteomes" id="UP001569414"/>
    </source>
</evidence>
<feature type="transmembrane region" description="Helical" evidence="1">
    <location>
        <begin position="12"/>
        <end position="33"/>
    </location>
</feature>
<evidence type="ECO:0000256" key="1">
    <source>
        <dbReference type="SAM" id="Phobius"/>
    </source>
</evidence>